<gene>
    <name evidence="1" type="ORF">AAND1436_LOCUS41352</name>
</gene>
<sequence>MPPIVHLIKDGEDEKGFQILQEKIQSDETYGHMGGADTAEAIIVSGPGKSPPVFNLILAMAKKHNVATAMVFMPGHAQQSSTELSWEAPYGKNIGLSLAAKKALLVILHDDCVLGSIQRKEIRFLNSLGADFQLLTVKQFLQRYCAGSKGEDETRQRWMAGGNCIVYNKINGERHEGGYSSTDEEELAALFNVK</sequence>
<protein>
    <submittedName>
        <fullName evidence="1">Uncharacterized protein</fullName>
    </submittedName>
</protein>
<dbReference type="AlphaFoldDB" id="A0A7S2IIF2"/>
<evidence type="ECO:0000313" key="1">
    <source>
        <dbReference type="EMBL" id="CAD9520219.1"/>
    </source>
</evidence>
<organism evidence="1">
    <name type="scientific">Alexandrium andersonii</name>
    <dbReference type="NCBI Taxonomy" id="327968"/>
    <lineage>
        <taxon>Eukaryota</taxon>
        <taxon>Sar</taxon>
        <taxon>Alveolata</taxon>
        <taxon>Dinophyceae</taxon>
        <taxon>Gonyaulacales</taxon>
        <taxon>Pyrocystaceae</taxon>
        <taxon>Alexandrium</taxon>
    </lineage>
</organism>
<name>A0A7S2IIF2_9DINO</name>
<accession>A0A7S2IIF2</accession>
<dbReference type="EMBL" id="HBGQ01086821">
    <property type="protein sequence ID" value="CAD9520219.1"/>
    <property type="molecule type" value="Transcribed_RNA"/>
</dbReference>
<proteinExistence type="predicted"/>
<reference evidence="1" key="1">
    <citation type="submission" date="2021-01" db="EMBL/GenBank/DDBJ databases">
        <authorList>
            <person name="Corre E."/>
            <person name="Pelletier E."/>
            <person name="Niang G."/>
            <person name="Scheremetjew M."/>
            <person name="Finn R."/>
            <person name="Kale V."/>
            <person name="Holt S."/>
            <person name="Cochrane G."/>
            <person name="Meng A."/>
            <person name="Brown T."/>
            <person name="Cohen L."/>
        </authorList>
    </citation>
    <scope>NUCLEOTIDE SEQUENCE</scope>
    <source>
        <strain evidence="1">CCMP2222</strain>
    </source>
</reference>